<dbReference type="PANTHER" id="PTHR33129">
    <property type="entry name" value="PROTEIN KINASE DOMAIN-CONTAINING PROTEIN-RELATED"/>
    <property type="match status" value="1"/>
</dbReference>
<reference evidence="1" key="1">
    <citation type="journal article" date="2018" name="Genome Biol. Evol.">
        <title>Genomics and development of Lentinus tigrinus, a white-rot wood-decaying mushroom with dimorphic fruiting bodies.</title>
        <authorList>
            <person name="Wu B."/>
            <person name="Xu Z."/>
            <person name="Knudson A."/>
            <person name="Carlson A."/>
            <person name="Chen N."/>
            <person name="Kovaka S."/>
            <person name="LaButti K."/>
            <person name="Lipzen A."/>
            <person name="Pennachio C."/>
            <person name="Riley R."/>
            <person name="Schakwitz W."/>
            <person name="Umezawa K."/>
            <person name="Ohm R.A."/>
            <person name="Grigoriev I.V."/>
            <person name="Nagy L.G."/>
            <person name="Gibbons J."/>
            <person name="Hibbett D."/>
        </authorList>
    </citation>
    <scope>NUCLEOTIDE SEQUENCE [LARGE SCALE GENOMIC DNA]</scope>
    <source>
        <strain evidence="1">ALCF2SS1-6</strain>
    </source>
</reference>
<organism evidence="1 2">
    <name type="scientific">Lentinus tigrinus ALCF2SS1-6</name>
    <dbReference type="NCBI Taxonomy" id="1328759"/>
    <lineage>
        <taxon>Eukaryota</taxon>
        <taxon>Fungi</taxon>
        <taxon>Dikarya</taxon>
        <taxon>Basidiomycota</taxon>
        <taxon>Agaricomycotina</taxon>
        <taxon>Agaricomycetes</taxon>
        <taxon>Polyporales</taxon>
        <taxon>Polyporaceae</taxon>
        <taxon>Lentinus</taxon>
    </lineage>
</organism>
<protein>
    <recommendedName>
        <fullName evidence="3">P-loop containing nucleoside triphosphate hydrolase protein</fullName>
    </recommendedName>
</protein>
<dbReference type="Proteomes" id="UP000313359">
    <property type="component" value="Unassembled WGS sequence"/>
</dbReference>
<keyword evidence="2" id="KW-1185">Reference proteome</keyword>
<evidence type="ECO:0000313" key="1">
    <source>
        <dbReference type="EMBL" id="RPD61542.1"/>
    </source>
</evidence>
<evidence type="ECO:0000313" key="2">
    <source>
        <dbReference type="Proteomes" id="UP000313359"/>
    </source>
</evidence>
<name>A0A5C2SCN4_9APHY</name>
<dbReference type="AlphaFoldDB" id="A0A5C2SCN4"/>
<sequence>MPIMAASEFHSPLESLGPELTSEIERVAALNADPDRWIWCDEEEFAAWKPAPTGWQLFANRWREATEQEIFDTYEEGARVLKITDDRCIMSRQHMEQIIVRDCYLEAYKVAWCYAVEHYKAGVVFTGQPGIGKTTFLWFLLVCLLQKKQMVLLKFDGVNQEPLLFHADGRVYVTLDASNHPVTSDPNMQRDMFIWSLFDVGEQEGPPEDMILPLLFPVQAPSPNLDRYDDWSVRHRALVTGLPLWTRDELRAGARLDREFRQFSRRLETVVRDWGNGADVAAFAPYPGVLDLLRFRYPNCPPASPDEAFDALLDVLIDHFGYVARDVYRGMYDFDEVWMDHEAALQTINSEKLEHVARTLVEETCFPQNTKGAHRLVCTTVQSIPLRMPPQWLLDFKSPVIAKKLVKHIRAEGYSCPDNMHAFLSSLYDGRGLQMARWFESTPSAAQ</sequence>
<evidence type="ECO:0008006" key="3">
    <source>
        <dbReference type="Google" id="ProtNLM"/>
    </source>
</evidence>
<proteinExistence type="predicted"/>
<accession>A0A5C2SCN4</accession>
<dbReference type="InterPro" id="IPR052980">
    <property type="entry name" value="Crinkler_effector"/>
</dbReference>
<dbReference type="EMBL" id="ML122261">
    <property type="protein sequence ID" value="RPD61542.1"/>
    <property type="molecule type" value="Genomic_DNA"/>
</dbReference>
<dbReference type="OrthoDB" id="2758819at2759"/>
<gene>
    <name evidence="1" type="ORF">L227DRAFT_652308</name>
</gene>